<keyword evidence="8" id="KW-0677">Repeat</keyword>
<evidence type="ECO:0000256" key="7">
    <source>
        <dbReference type="ARBA" id="ARBA00022679"/>
    </source>
</evidence>
<dbReference type="OrthoDB" id="9788537at2"/>
<dbReference type="PROSITE" id="PS51177">
    <property type="entry name" value="LUMAZINE_BIND"/>
    <property type="match status" value="2"/>
</dbReference>
<name>A0A4Z0F9E8_9GAMM</name>
<comment type="caution">
    <text evidence="12">The sequence shown here is derived from an EMBL/GenBank/DDBJ whole genome shotgun (WGS) entry which is preliminary data.</text>
</comment>
<dbReference type="EC" id="2.5.1.9" evidence="4 9"/>
<dbReference type="FunFam" id="2.40.30.20:FF:000004">
    <property type="entry name" value="Riboflavin synthase, alpha subunit"/>
    <property type="match status" value="1"/>
</dbReference>
<dbReference type="GO" id="GO:0004746">
    <property type="term" value="F:riboflavin synthase activity"/>
    <property type="evidence" value="ECO:0007669"/>
    <property type="project" value="UniProtKB-UniRule"/>
</dbReference>
<protein>
    <recommendedName>
        <fullName evidence="5 9">Riboflavin synthase</fullName>
        <ecNumber evidence="4 9">2.5.1.9</ecNumber>
    </recommendedName>
</protein>
<dbReference type="Proteomes" id="UP000297890">
    <property type="component" value="Unassembled WGS sequence"/>
</dbReference>
<dbReference type="AlphaFoldDB" id="A0A4Z0F9E8"/>
<keyword evidence="13" id="KW-1185">Reference proteome</keyword>
<comment type="catalytic activity">
    <reaction evidence="1">
        <text>2 6,7-dimethyl-8-(1-D-ribityl)lumazine + H(+) = 5-amino-6-(D-ribitylamino)uracil + riboflavin</text>
        <dbReference type="Rhea" id="RHEA:20772"/>
        <dbReference type="ChEBI" id="CHEBI:15378"/>
        <dbReference type="ChEBI" id="CHEBI:15934"/>
        <dbReference type="ChEBI" id="CHEBI:57986"/>
        <dbReference type="ChEBI" id="CHEBI:58201"/>
        <dbReference type="EC" id="2.5.1.9"/>
    </reaction>
</comment>
<evidence type="ECO:0000313" key="13">
    <source>
        <dbReference type="Proteomes" id="UP000297890"/>
    </source>
</evidence>
<accession>A0A4Z0F9E8</accession>
<evidence type="ECO:0000313" key="12">
    <source>
        <dbReference type="EMBL" id="TFZ82431.1"/>
    </source>
</evidence>
<dbReference type="RefSeq" id="WP_135281906.1">
    <property type="nucleotide sequence ID" value="NZ_SRIO01000009.1"/>
</dbReference>
<feature type="repeat" description="Lumazine-binding" evidence="10">
    <location>
        <begin position="98"/>
        <end position="194"/>
    </location>
</feature>
<evidence type="ECO:0000256" key="9">
    <source>
        <dbReference type="NCBIfam" id="TIGR00187"/>
    </source>
</evidence>
<feature type="domain" description="Lumazine-binding" evidence="11">
    <location>
        <begin position="98"/>
        <end position="194"/>
    </location>
</feature>
<dbReference type="NCBIfam" id="TIGR00187">
    <property type="entry name" value="ribE"/>
    <property type="match status" value="1"/>
</dbReference>
<comment type="function">
    <text evidence="2">Catalyzes the dismutation of two molecules of 6,7-dimethyl-8-ribityllumazine, resulting in the formation of riboflavin and 5-amino-6-(D-ribitylamino)uracil.</text>
</comment>
<evidence type="ECO:0000259" key="11">
    <source>
        <dbReference type="PROSITE" id="PS51177"/>
    </source>
</evidence>
<evidence type="ECO:0000256" key="3">
    <source>
        <dbReference type="ARBA" id="ARBA00004887"/>
    </source>
</evidence>
<proteinExistence type="predicted"/>
<dbReference type="InterPro" id="IPR026017">
    <property type="entry name" value="Lumazine-bd_dom"/>
</dbReference>
<dbReference type="SUPFAM" id="SSF63380">
    <property type="entry name" value="Riboflavin synthase domain-like"/>
    <property type="match status" value="2"/>
</dbReference>
<dbReference type="Gene3D" id="2.40.30.20">
    <property type="match status" value="2"/>
</dbReference>
<evidence type="ECO:0000256" key="4">
    <source>
        <dbReference type="ARBA" id="ARBA00012827"/>
    </source>
</evidence>
<sequence>MFTGLIRAVGTLAECEARGGDVRLRIGHAPDIIAGLVPGASIAVNGACLTATSYTADGFWADVSRETLDCTTLGDLKPGDPVNLEPALRPIDPLGGHLVSGHVDGIGWLVDQHPDGRSWRLRFEAPAELARYIAAKGSICIDGISLTVNTVAGQHFETNIIPHTRERTTLGQYQPGQRVNLEVDLLARYLERLMQNPSGESRITESWLAQQGFASPAGEG</sequence>
<dbReference type="PANTHER" id="PTHR21098">
    <property type="entry name" value="RIBOFLAVIN SYNTHASE ALPHA CHAIN"/>
    <property type="match status" value="1"/>
</dbReference>
<evidence type="ECO:0000256" key="8">
    <source>
        <dbReference type="ARBA" id="ARBA00022737"/>
    </source>
</evidence>
<dbReference type="CDD" id="cd00402">
    <property type="entry name" value="Riboflavin_synthase_like"/>
    <property type="match status" value="1"/>
</dbReference>
<dbReference type="PIRSF" id="PIRSF000498">
    <property type="entry name" value="Riboflavin_syn_A"/>
    <property type="match status" value="1"/>
</dbReference>
<dbReference type="NCBIfam" id="NF009566">
    <property type="entry name" value="PRK13020.1"/>
    <property type="match status" value="1"/>
</dbReference>
<dbReference type="PANTHER" id="PTHR21098:SF12">
    <property type="entry name" value="RIBOFLAVIN SYNTHASE"/>
    <property type="match status" value="1"/>
</dbReference>
<dbReference type="InterPro" id="IPR017938">
    <property type="entry name" value="Riboflavin_synthase-like_b-brl"/>
</dbReference>
<dbReference type="NCBIfam" id="NF006767">
    <property type="entry name" value="PRK09289.1"/>
    <property type="match status" value="1"/>
</dbReference>
<feature type="repeat" description="Lumazine-binding" evidence="10">
    <location>
        <begin position="1"/>
        <end position="97"/>
    </location>
</feature>
<gene>
    <name evidence="12" type="ORF">E4680_08090</name>
</gene>
<dbReference type="InterPro" id="IPR023366">
    <property type="entry name" value="ATP_synth_asu-like_sf"/>
</dbReference>
<evidence type="ECO:0000256" key="5">
    <source>
        <dbReference type="ARBA" id="ARBA00013950"/>
    </source>
</evidence>
<evidence type="ECO:0000256" key="1">
    <source>
        <dbReference type="ARBA" id="ARBA00000968"/>
    </source>
</evidence>
<feature type="domain" description="Lumazine-binding" evidence="11">
    <location>
        <begin position="1"/>
        <end position="97"/>
    </location>
</feature>
<dbReference type="GO" id="GO:0009231">
    <property type="term" value="P:riboflavin biosynthetic process"/>
    <property type="evidence" value="ECO:0007669"/>
    <property type="project" value="UniProtKB-KW"/>
</dbReference>
<dbReference type="EMBL" id="SRIO01000009">
    <property type="protein sequence ID" value="TFZ82431.1"/>
    <property type="molecule type" value="Genomic_DNA"/>
</dbReference>
<keyword evidence="7 12" id="KW-0808">Transferase</keyword>
<dbReference type="Pfam" id="PF00677">
    <property type="entry name" value="Lum_binding"/>
    <property type="match status" value="2"/>
</dbReference>
<evidence type="ECO:0000256" key="2">
    <source>
        <dbReference type="ARBA" id="ARBA00002803"/>
    </source>
</evidence>
<reference evidence="12 13" key="1">
    <citation type="journal article" date="2019" name="ISME J.">
        <title>Candidatus Macondimonas diazotrophica, a novel gammaproteobacterial genus dominating crude-oil-contaminated coastal sediments.</title>
        <authorList>
            <person name="Karthikeyan S."/>
            <person name="Konstantinidis K."/>
        </authorList>
    </citation>
    <scope>NUCLEOTIDE SEQUENCE [LARGE SCALE GENOMIC DNA]</scope>
    <source>
        <strain evidence="12 13">KTK01</strain>
    </source>
</reference>
<comment type="pathway">
    <text evidence="3">Cofactor biosynthesis; riboflavin biosynthesis; riboflavin from 2-hydroxy-3-oxobutyl phosphate and 5-amino-6-(D-ribitylamino)uracil: step 2/2.</text>
</comment>
<organism evidence="12 13">
    <name type="scientific">Candidatus Macondimonas diazotrophica</name>
    <dbReference type="NCBI Taxonomy" id="2305248"/>
    <lineage>
        <taxon>Bacteria</taxon>
        <taxon>Pseudomonadati</taxon>
        <taxon>Pseudomonadota</taxon>
        <taxon>Gammaproteobacteria</taxon>
        <taxon>Chromatiales</taxon>
        <taxon>Ectothiorhodospiraceae</taxon>
        <taxon>Candidatus Macondimonas</taxon>
    </lineage>
</organism>
<keyword evidence="6" id="KW-0686">Riboflavin biosynthesis</keyword>
<evidence type="ECO:0000256" key="6">
    <source>
        <dbReference type="ARBA" id="ARBA00022619"/>
    </source>
</evidence>
<evidence type="ECO:0000256" key="10">
    <source>
        <dbReference type="PROSITE-ProRule" id="PRU00524"/>
    </source>
</evidence>
<dbReference type="InterPro" id="IPR001783">
    <property type="entry name" value="Lumazine-bd"/>
</dbReference>